<dbReference type="EMBL" id="KL363211">
    <property type="protein sequence ID" value="KFD53999.1"/>
    <property type="molecule type" value="Genomic_DNA"/>
</dbReference>
<keyword evidence="1" id="KW-0472">Membrane</keyword>
<proteinExistence type="predicted"/>
<organism evidence="2 4">
    <name type="scientific">Trichuris suis</name>
    <name type="common">pig whipworm</name>
    <dbReference type="NCBI Taxonomy" id="68888"/>
    <lineage>
        <taxon>Eukaryota</taxon>
        <taxon>Metazoa</taxon>
        <taxon>Ecdysozoa</taxon>
        <taxon>Nematoda</taxon>
        <taxon>Enoplea</taxon>
        <taxon>Dorylaimia</taxon>
        <taxon>Trichinellida</taxon>
        <taxon>Trichuridae</taxon>
        <taxon>Trichuris</taxon>
    </lineage>
</organism>
<feature type="transmembrane region" description="Helical" evidence="1">
    <location>
        <begin position="9"/>
        <end position="28"/>
    </location>
</feature>
<keyword evidence="1" id="KW-1133">Transmembrane helix</keyword>
<accession>A0A085M9V3</accession>
<dbReference type="EMBL" id="KL367516">
    <property type="protein sequence ID" value="KFD67326.1"/>
    <property type="molecule type" value="Genomic_DNA"/>
</dbReference>
<protein>
    <submittedName>
        <fullName evidence="2">Uncharacterized protein</fullName>
    </submittedName>
</protein>
<keyword evidence="1" id="KW-0812">Transmembrane</keyword>
<dbReference type="AlphaFoldDB" id="A0A085M9V3"/>
<reference evidence="2 4" key="1">
    <citation type="journal article" date="2014" name="Nat. Genet.">
        <title>Genome and transcriptome of the porcine whipworm Trichuris suis.</title>
        <authorList>
            <person name="Jex A.R."/>
            <person name="Nejsum P."/>
            <person name="Schwarz E.M."/>
            <person name="Hu L."/>
            <person name="Young N.D."/>
            <person name="Hall R.S."/>
            <person name="Korhonen P.K."/>
            <person name="Liao S."/>
            <person name="Thamsborg S."/>
            <person name="Xia J."/>
            <person name="Xu P."/>
            <person name="Wang S."/>
            <person name="Scheerlinck J.P."/>
            <person name="Hofmann A."/>
            <person name="Sternberg P.W."/>
            <person name="Wang J."/>
            <person name="Gasser R.B."/>
        </authorList>
    </citation>
    <scope>NUCLEOTIDE SEQUENCE [LARGE SCALE GENOMIC DNA]</scope>
    <source>
        <strain evidence="3">DCEP-RM93F</strain>
        <strain evidence="2">DCEP-RM93M</strain>
    </source>
</reference>
<dbReference type="Proteomes" id="UP000030758">
    <property type="component" value="Unassembled WGS sequence"/>
</dbReference>
<evidence type="ECO:0000313" key="3">
    <source>
        <dbReference type="EMBL" id="KFD67326.1"/>
    </source>
</evidence>
<keyword evidence="4" id="KW-1185">Reference proteome</keyword>
<evidence type="ECO:0000256" key="1">
    <source>
        <dbReference type="SAM" id="Phobius"/>
    </source>
</evidence>
<evidence type="ECO:0000313" key="2">
    <source>
        <dbReference type="EMBL" id="KFD53999.1"/>
    </source>
</evidence>
<sequence length="117" mass="13208">MSLFRKGRLYFFSATGCLVYCFCALHYSSEPAVSVESLTTVSGVSRTRIEKHLIGRMVRQSQVEGFLQLVTFAGILAAFALYDFRSSQQGSSLISPEALEKYRRFRGYIKDNKSESN</sequence>
<dbReference type="Proteomes" id="UP000030764">
    <property type="component" value="Unassembled WGS sequence"/>
</dbReference>
<evidence type="ECO:0000313" key="4">
    <source>
        <dbReference type="Proteomes" id="UP000030764"/>
    </source>
</evidence>
<name>A0A085M9V3_9BILA</name>
<feature type="transmembrane region" description="Helical" evidence="1">
    <location>
        <begin position="66"/>
        <end position="84"/>
    </location>
</feature>
<gene>
    <name evidence="2" type="ORF">M513_05018</name>
    <name evidence="3" type="ORF">M514_05018</name>
</gene>